<dbReference type="Proteomes" id="UP000295043">
    <property type="component" value="Unassembled WGS sequence"/>
</dbReference>
<protein>
    <submittedName>
        <fullName evidence="1">Uncharacterized protein</fullName>
    </submittedName>
</protein>
<accession>A0A4R2BTT4</accession>
<evidence type="ECO:0000313" key="1">
    <source>
        <dbReference type="EMBL" id="TCN30203.1"/>
    </source>
</evidence>
<organism evidence="1 2">
    <name type="scientific">Sinorhizobium americanum</name>
    <dbReference type="NCBI Taxonomy" id="194963"/>
    <lineage>
        <taxon>Bacteria</taxon>
        <taxon>Pseudomonadati</taxon>
        <taxon>Pseudomonadota</taxon>
        <taxon>Alphaproteobacteria</taxon>
        <taxon>Hyphomicrobiales</taxon>
        <taxon>Rhizobiaceae</taxon>
        <taxon>Sinorhizobium/Ensifer group</taxon>
        <taxon>Sinorhizobium</taxon>
    </lineage>
</organism>
<proteinExistence type="predicted"/>
<comment type="caution">
    <text evidence="1">The sequence shown here is derived from an EMBL/GenBank/DDBJ whole genome shotgun (WGS) entry which is preliminary data.</text>
</comment>
<gene>
    <name evidence="1" type="ORF">EV184_10874</name>
</gene>
<evidence type="ECO:0000313" key="2">
    <source>
        <dbReference type="Proteomes" id="UP000295043"/>
    </source>
</evidence>
<dbReference type="EMBL" id="SLVU01000008">
    <property type="protein sequence ID" value="TCN30203.1"/>
    <property type="molecule type" value="Genomic_DNA"/>
</dbReference>
<sequence length="39" mass="4120">MKEDVDGGGKDLEKAGCIFRGDLAGPKLRVLASLLLGFE</sequence>
<reference evidence="1 2" key="1">
    <citation type="submission" date="2019-03" db="EMBL/GenBank/DDBJ databases">
        <title>Genomic Encyclopedia of Type Strains, Phase IV (KMG-V): Genome sequencing to study the core and pangenomes of soil and plant-associated prokaryotes.</title>
        <authorList>
            <person name="Whitman W."/>
        </authorList>
    </citation>
    <scope>NUCLEOTIDE SEQUENCE [LARGE SCALE GENOMIC DNA]</scope>
    <source>
        <strain evidence="1 2">23C40</strain>
    </source>
</reference>
<dbReference type="AlphaFoldDB" id="A0A4R2BTT4"/>
<name>A0A4R2BTT4_9HYPH</name>